<keyword evidence="3 7" id="KW-0812">Transmembrane</keyword>
<evidence type="ECO:0000256" key="2">
    <source>
        <dbReference type="ARBA" id="ARBA00022448"/>
    </source>
</evidence>
<evidence type="ECO:0000313" key="9">
    <source>
        <dbReference type="Proteomes" id="UP000316079"/>
    </source>
</evidence>
<comment type="subcellular location">
    <subcellularLocation>
        <location evidence="1">Membrane</location>
        <topology evidence="1">Multi-pass membrane protein</topology>
    </subcellularLocation>
</comment>
<feature type="transmembrane region" description="Helical" evidence="7">
    <location>
        <begin position="6"/>
        <end position="25"/>
    </location>
</feature>
<reference evidence="8 9" key="1">
    <citation type="journal article" date="2019" name="Sci. Data">
        <title>Hybrid genome assembly and annotation of Danionella translucida.</title>
        <authorList>
            <person name="Kadobianskyi M."/>
            <person name="Schulze L."/>
            <person name="Schuelke M."/>
            <person name="Judkewitz B."/>
        </authorList>
    </citation>
    <scope>NUCLEOTIDE SEQUENCE [LARGE SCALE GENOMIC DNA]</scope>
    <source>
        <strain evidence="8 9">Bolton</strain>
    </source>
</reference>
<evidence type="ECO:0000313" key="8">
    <source>
        <dbReference type="EMBL" id="TRZ03248.1"/>
    </source>
</evidence>
<dbReference type="InterPro" id="IPR000175">
    <property type="entry name" value="Na/ntran_symport"/>
</dbReference>
<dbReference type="Pfam" id="PF00209">
    <property type="entry name" value="SNF"/>
    <property type="match status" value="1"/>
</dbReference>
<comment type="caution">
    <text evidence="8">The sequence shown here is derived from an EMBL/GenBank/DDBJ whole genome shotgun (WGS) entry which is preliminary data.</text>
</comment>
<dbReference type="GO" id="GO:0035725">
    <property type="term" value="P:sodium ion transmembrane transport"/>
    <property type="evidence" value="ECO:0007669"/>
    <property type="project" value="TreeGrafter"/>
</dbReference>
<gene>
    <name evidence="8" type="ORF">DNTS_016531</name>
</gene>
<dbReference type="GO" id="GO:0005886">
    <property type="term" value="C:plasma membrane"/>
    <property type="evidence" value="ECO:0007669"/>
    <property type="project" value="TreeGrafter"/>
</dbReference>
<dbReference type="Proteomes" id="UP000316079">
    <property type="component" value="Unassembled WGS sequence"/>
</dbReference>
<feature type="binding site" evidence="6">
    <location>
        <position position="72"/>
    </location>
    <ligand>
        <name>Na(+)</name>
        <dbReference type="ChEBI" id="CHEBI:29101"/>
        <label>1</label>
    </ligand>
</feature>
<keyword evidence="2" id="KW-0813">Transport</keyword>
<keyword evidence="4 7" id="KW-1133">Transmembrane helix</keyword>
<dbReference type="OrthoDB" id="6581954at2759"/>
<accession>A0A553RM40</accession>
<keyword evidence="6" id="KW-0479">Metal-binding</keyword>
<evidence type="ECO:0000256" key="7">
    <source>
        <dbReference type="SAM" id="Phobius"/>
    </source>
</evidence>
<sequence length="151" mass="16910">VMYFSSVFPYVVLLCFLIRGLEIWADVQVWRQAATQVFFALGLGFGSVIAYSSFNPQNNNCHRDAFTVSGVNFMTSILATLVVFAVLGFRAKLLATQCVKRSSLPNLEDNNVDVEKTTLESYDKLYTAVNKLVNVSDFNITTCSLEKELEQ</sequence>
<feature type="transmembrane region" description="Helical" evidence="7">
    <location>
        <begin position="37"/>
        <end position="54"/>
    </location>
</feature>
<feature type="transmembrane region" description="Helical" evidence="7">
    <location>
        <begin position="66"/>
        <end position="87"/>
    </location>
</feature>
<evidence type="ECO:0000256" key="4">
    <source>
        <dbReference type="ARBA" id="ARBA00022989"/>
    </source>
</evidence>
<evidence type="ECO:0000256" key="6">
    <source>
        <dbReference type="PIRSR" id="PIRSR600175-1"/>
    </source>
</evidence>
<dbReference type="SUPFAM" id="SSF161070">
    <property type="entry name" value="SNF-like"/>
    <property type="match status" value="1"/>
</dbReference>
<evidence type="ECO:0000256" key="5">
    <source>
        <dbReference type="ARBA" id="ARBA00023136"/>
    </source>
</evidence>
<feature type="non-terminal residue" evidence="8">
    <location>
        <position position="151"/>
    </location>
</feature>
<dbReference type="STRING" id="623744.A0A553RM40"/>
<protein>
    <submittedName>
        <fullName evidence="8">Uncharacterized protein</fullName>
    </submittedName>
</protein>
<dbReference type="PROSITE" id="PS50267">
    <property type="entry name" value="NA_NEUROTRAN_SYMP_3"/>
    <property type="match status" value="1"/>
</dbReference>
<name>A0A553RM40_9TELE</name>
<dbReference type="GO" id="GO:0046872">
    <property type="term" value="F:metal ion binding"/>
    <property type="evidence" value="ECO:0007669"/>
    <property type="project" value="UniProtKB-KW"/>
</dbReference>
<keyword evidence="9" id="KW-1185">Reference proteome</keyword>
<keyword evidence="5 7" id="KW-0472">Membrane</keyword>
<dbReference type="InterPro" id="IPR037272">
    <property type="entry name" value="SNS_sf"/>
</dbReference>
<dbReference type="EMBL" id="SRMA01012178">
    <property type="protein sequence ID" value="TRZ03248.1"/>
    <property type="molecule type" value="Genomic_DNA"/>
</dbReference>
<dbReference type="PANTHER" id="PTHR11616:SF233">
    <property type="entry name" value="TRANSPORTER"/>
    <property type="match status" value="1"/>
</dbReference>
<dbReference type="PANTHER" id="PTHR11616">
    <property type="entry name" value="SODIUM/CHLORIDE DEPENDENT TRANSPORTER"/>
    <property type="match status" value="1"/>
</dbReference>
<evidence type="ECO:0000256" key="3">
    <source>
        <dbReference type="ARBA" id="ARBA00022692"/>
    </source>
</evidence>
<organism evidence="8 9">
    <name type="scientific">Danionella cerebrum</name>
    <dbReference type="NCBI Taxonomy" id="2873325"/>
    <lineage>
        <taxon>Eukaryota</taxon>
        <taxon>Metazoa</taxon>
        <taxon>Chordata</taxon>
        <taxon>Craniata</taxon>
        <taxon>Vertebrata</taxon>
        <taxon>Euteleostomi</taxon>
        <taxon>Actinopterygii</taxon>
        <taxon>Neopterygii</taxon>
        <taxon>Teleostei</taxon>
        <taxon>Ostariophysi</taxon>
        <taxon>Cypriniformes</taxon>
        <taxon>Danionidae</taxon>
        <taxon>Danioninae</taxon>
        <taxon>Danionella</taxon>
    </lineage>
</organism>
<keyword evidence="6" id="KW-0915">Sodium</keyword>
<dbReference type="GO" id="GO:0006865">
    <property type="term" value="P:amino acid transport"/>
    <property type="evidence" value="ECO:0007669"/>
    <property type="project" value="TreeGrafter"/>
</dbReference>
<evidence type="ECO:0000256" key="1">
    <source>
        <dbReference type="ARBA" id="ARBA00004141"/>
    </source>
</evidence>
<feature type="non-terminal residue" evidence="8">
    <location>
        <position position="1"/>
    </location>
</feature>
<proteinExistence type="predicted"/>
<dbReference type="AlphaFoldDB" id="A0A553RM40"/>